<evidence type="ECO:0000313" key="2">
    <source>
        <dbReference type="Proteomes" id="UP000185769"/>
    </source>
</evidence>
<gene>
    <name evidence="1" type="ORF">AUJ22_01940</name>
</gene>
<reference evidence="1 2" key="1">
    <citation type="journal article" date="2016" name="Environ. Microbiol.">
        <title>Genomic resolution of a cold subsurface aquifer community provides metabolic insights for novel microbes adapted to high CO concentrations.</title>
        <authorList>
            <person name="Probst A.J."/>
            <person name="Castelle C.J."/>
            <person name="Singh A."/>
            <person name="Brown C.T."/>
            <person name="Anantharaman K."/>
            <person name="Sharon I."/>
            <person name="Hug L.A."/>
            <person name="Burstein D."/>
            <person name="Emerson J.B."/>
            <person name="Thomas B.C."/>
            <person name="Banfield J.F."/>
        </authorList>
    </citation>
    <scope>NUCLEOTIDE SEQUENCE [LARGE SCALE GENOMIC DNA]</scope>
    <source>
        <strain evidence="1">CG1_02_31_12</strain>
    </source>
</reference>
<dbReference type="EMBL" id="MNVM01000033">
    <property type="protein sequence ID" value="OIO29145.1"/>
    <property type="molecule type" value="Genomic_DNA"/>
</dbReference>
<dbReference type="InterPro" id="IPR052194">
    <property type="entry name" value="MESH1"/>
</dbReference>
<comment type="caution">
    <text evidence="1">The sequence shown here is derived from an EMBL/GenBank/DDBJ whole genome shotgun (WGS) entry which is preliminary data.</text>
</comment>
<dbReference type="Pfam" id="PF13328">
    <property type="entry name" value="HD_4"/>
    <property type="match status" value="1"/>
</dbReference>
<dbReference type="PANTHER" id="PTHR46246">
    <property type="entry name" value="GUANOSINE-3',5'-BIS(DIPHOSPHATE) 3'-PYROPHOSPHOHYDROLASE MESH1"/>
    <property type="match status" value="1"/>
</dbReference>
<dbReference type="SUPFAM" id="SSF109604">
    <property type="entry name" value="HD-domain/PDEase-like"/>
    <property type="match status" value="1"/>
</dbReference>
<dbReference type="STRING" id="1805280.AUJ22_01940"/>
<evidence type="ECO:0000313" key="1">
    <source>
        <dbReference type="EMBL" id="OIO29145.1"/>
    </source>
</evidence>
<dbReference type="AlphaFoldDB" id="A0A1J4V1I3"/>
<dbReference type="Gene3D" id="1.10.3210.10">
    <property type="entry name" value="Hypothetical protein af1432"/>
    <property type="match status" value="1"/>
</dbReference>
<protein>
    <recommendedName>
        <fullName evidence="3">HD/PDEase domain-containing protein</fullName>
    </recommendedName>
</protein>
<dbReference type="Proteomes" id="UP000185769">
    <property type="component" value="Unassembled WGS sequence"/>
</dbReference>
<evidence type="ECO:0008006" key="3">
    <source>
        <dbReference type="Google" id="ProtNLM"/>
    </source>
</evidence>
<sequence length="164" mass="19166">MLKKAIEFANKKFEATGQKNHFPRVLAVLQSEFHIDETELLTAAILHDTLEDTDTTYEELENIFSKPVADLVQEVSHPKNYNKEQKLEFYEKLKTISPKAKMIKFADFTDNLRNIILQRKADPKSPYHNQYILLIRDFLKSCPDSSEKELVFKLTKDLEVFVTE</sequence>
<organism evidence="1 2">
    <name type="scientific">Candidatus Nomurabacteria bacterium CG1_02_31_12</name>
    <dbReference type="NCBI Taxonomy" id="1805280"/>
    <lineage>
        <taxon>Bacteria</taxon>
        <taxon>Candidatus Nomuraibacteriota</taxon>
    </lineage>
</organism>
<dbReference type="GO" id="GO:0008893">
    <property type="term" value="F:guanosine-3',5'-bis(diphosphate) 3'-diphosphatase activity"/>
    <property type="evidence" value="ECO:0007669"/>
    <property type="project" value="TreeGrafter"/>
</dbReference>
<name>A0A1J4V1I3_9BACT</name>
<proteinExistence type="predicted"/>
<dbReference type="PANTHER" id="PTHR46246:SF1">
    <property type="entry name" value="GUANOSINE-3',5'-BIS(DIPHOSPHATE) 3'-PYROPHOSPHOHYDROLASE MESH1"/>
    <property type="match status" value="1"/>
</dbReference>
<accession>A0A1J4V1I3</accession>